<accession>A0A0A9AIA3</accession>
<reference evidence="1" key="1">
    <citation type="submission" date="2014-09" db="EMBL/GenBank/DDBJ databases">
        <authorList>
            <person name="Magalhaes I.L.F."/>
            <person name="Oliveira U."/>
            <person name="Santos F.R."/>
            <person name="Vidigal T.H.D.A."/>
            <person name="Brescovit A.D."/>
            <person name="Santos A.J."/>
        </authorList>
    </citation>
    <scope>NUCLEOTIDE SEQUENCE</scope>
    <source>
        <tissue evidence="1">Shoot tissue taken approximately 20 cm above the soil surface</tissue>
    </source>
</reference>
<evidence type="ECO:0000313" key="1">
    <source>
        <dbReference type="EMBL" id="JAD48645.1"/>
    </source>
</evidence>
<name>A0A0A9AIA3_ARUDO</name>
<sequence>MQRLWKDIIWSRLDSIIVIPYTLKSKGFICRTLSCSDTLYHIIAIPYTLNSEK</sequence>
<reference evidence="1" key="2">
    <citation type="journal article" date="2015" name="Data Brief">
        <title>Shoot transcriptome of the giant reed, Arundo donax.</title>
        <authorList>
            <person name="Barrero R.A."/>
            <person name="Guerrero F.D."/>
            <person name="Moolhuijzen P."/>
            <person name="Goolsby J.A."/>
            <person name="Tidwell J."/>
            <person name="Bellgard S.E."/>
            <person name="Bellgard M.I."/>
        </authorList>
    </citation>
    <scope>NUCLEOTIDE SEQUENCE</scope>
    <source>
        <tissue evidence="1">Shoot tissue taken approximately 20 cm above the soil surface</tissue>
    </source>
</reference>
<proteinExistence type="predicted"/>
<protein>
    <submittedName>
        <fullName evidence="1">Uncharacterized protein</fullName>
    </submittedName>
</protein>
<dbReference type="AlphaFoldDB" id="A0A0A9AIA3"/>
<dbReference type="EMBL" id="GBRH01249250">
    <property type="protein sequence ID" value="JAD48645.1"/>
    <property type="molecule type" value="Transcribed_RNA"/>
</dbReference>
<organism evidence="1">
    <name type="scientific">Arundo donax</name>
    <name type="common">Giant reed</name>
    <name type="synonym">Donax arundinaceus</name>
    <dbReference type="NCBI Taxonomy" id="35708"/>
    <lineage>
        <taxon>Eukaryota</taxon>
        <taxon>Viridiplantae</taxon>
        <taxon>Streptophyta</taxon>
        <taxon>Embryophyta</taxon>
        <taxon>Tracheophyta</taxon>
        <taxon>Spermatophyta</taxon>
        <taxon>Magnoliopsida</taxon>
        <taxon>Liliopsida</taxon>
        <taxon>Poales</taxon>
        <taxon>Poaceae</taxon>
        <taxon>PACMAD clade</taxon>
        <taxon>Arundinoideae</taxon>
        <taxon>Arundineae</taxon>
        <taxon>Arundo</taxon>
    </lineage>
</organism>